<proteinExistence type="predicted"/>
<sequence length="100" mass="11173">MERRLDADYEAQSVAHTAVSGMRFFEYNGRTEGLQLPPFLDSGVDEHHARLSSTIRVRRESLVLACQSCRVLRNPPQEGLSNIIDAGAEPDPYPQLLASF</sequence>
<keyword evidence="2" id="KW-1185">Reference proteome</keyword>
<evidence type="ECO:0000313" key="1">
    <source>
        <dbReference type="EMBL" id="KAK8217169.1"/>
    </source>
</evidence>
<dbReference type="Proteomes" id="UP001320706">
    <property type="component" value="Unassembled WGS sequence"/>
</dbReference>
<name>A0ACC3SKU3_9PEZI</name>
<protein>
    <submittedName>
        <fullName evidence="1">Uncharacterized protein</fullName>
    </submittedName>
</protein>
<gene>
    <name evidence="1" type="ORF">M8818_001421</name>
</gene>
<accession>A0ACC3SKU3</accession>
<reference evidence="1" key="1">
    <citation type="submission" date="2024-02" db="EMBL/GenBank/DDBJ databases">
        <title>Metagenome Assembled Genome of Zalaria obscura JY119.</title>
        <authorList>
            <person name="Vighnesh L."/>
            <person name="Jagadeeshwari U."/>
            <person name="Venkata Ramana C."/>
            <person name="Sasikala C."/>
        </authorList>
    </citation>
    <scope>NUCLEOTIDE SEQUENCE</scope>
    <source>
        <strain evidence="1">JY119</strain>
    </source>
</reference>
<evidence type="ECO:0000313" key="2">
    <source>
        <dbReference type="Proteomes" id="UP001320706"/>
    </source>
</evidence>
<comment type="caution">
    <text evidence="1">The sequence shown here is derived from an EMBL/GenBank/DDBJ whole genome shotgun (WGS) entry which is preliminary data.</text>
</comment>
<organism evidence="1 2">
    <name type="scientific">Zalaria obscura</name>
    <dbReference type="NCBI Taxonomy" id="2024903"/>
    <lineage>
        <taxon>Eukaryota</taxon>
        <taxon>Fungi</taxon>
        <taxon>Dikarya</taxon>
        <taxon>Ascomycota</taxon>
        <taxon>Pezizomycotina</taxon>
        <taxon>Dothideomycetes</taxon>
        <taxon>Dothideomycetidae</taxon>
        <taxon>Dothideales</taxon>
        <taxon>Zalariaceae</taxon>
        <taxon>Zalaria</taxon>
    </lineage>
</organism>
<dbReference type="EMBL" id="JAMKPW020000006">
    <property type="protein sequence ID" value="KAK8217169.1"/>
    <property type="molecule type" value="Genomic_DNA"/>
</dbReference>